<feature type="domain" description="Fe2OG dioxygenase" evidence="7">
    <location>
        <begin position="114"/>
        <end position="216"/>
    </location>
</feature>
<proteinExistence type="predicted"/>
<sequence>MKDIFRASTDCAFNFDNPLDQIATALIDPGYLYLEDAIQPSFIQNLTELLEEKERADALTRAGIGKGLALEVRSEIRSDSIFWLEPQDPSPVVVDWLALMETISQHLRRALFLPLESYEGHLARYPEGGFYKPHLDQHRISPTRQVTIIAYLNPDWSDNDGGQLRLYTDLQKGIRGPSIDFLPHAGSIIIFRSADFWHEVLPAARPRMSLTGWLRGREDNPLITVH</sequence>
<keyword evidence="9" id="KW-1185">Reference proteome</keyword>
<comment type="caution">
    <text evidence="8">The sequence shown here is derived from an EMBL/GenBank/DDBJ whole genome shotgun (WGS) entry which is preliminary data.</text>
</comment>
<evidence type="ECO:0000256" key="6">
    <source>
        <dbReference type="ARBA" id="ARBA00023004"/>
    </source>
</evidence>
<keyword evidence="3" id="KW-0847">Vitamin C</keyword>
<protein>
    <submittedName>
        <fullName evidence="8">2OG-Fe(II) oxygenase</fullName>
    </submittedName>
</protein>
<dbReference type="PANTHER" id="PTHR12907:SF26">
    <property type="entry name" value="HIF PROLYL HYDROXYLASE, ISOFORM C"/>
    <property type="match status" value="1"/>
</dbReference>
<keyword evidence="6" id="KW-0408">Iron</keyword>
<dbReference type="Proteomes" id="UP001597297">
    <property type="component" value="Unassembled WGS sequence"/>
</dbReference>
<dbReference type="InterPro" id="IPR006620">
    <property type="entry name" value="Pro_4_hyd_alph"/>
</dbReference>
<dbReference type="EMBL" id="JBHUJC010000042">
    <property type="protein sequence ID" value="MFD2277468.1"/>
    <property type="molecule type" value="Genomic_DNA"/>
</dbReference>
<gene>
    <name evidence="8" type="ORF">ACFSQZ_13390</name>
</gene>
<evidence type="ECO:0000313" key="9">
    <source>
        <dbReference type="Proteomes" id="UP001597297"/>
    </source>
</evidence>
<dbReference type="Pfam" id="PF13640">
    <property type="entry name" value="2OG-FeII_Oxy_3"/>
    <property type="match status" value="1"/>
</dbReference>
<evidence type="ECO:0000313" key="8">
    <source>
        <dbReference type="EMBL" id="MFD2277468.1"/>
    </source>
</evidence>
<reference evidence="9" key="1">
    <citation type="journal article" date="2019" name="Int. J. Syst. Evol. Microbiol.">
        <title>The Global Catalogue of Microorganisms (GCM) 10K type strain sequencing project: providing services to taxonomists for standard genome sequencing and annotation.</title>
        <authorList>
            <consortium name="The Broad Institute Genomics Platform"/>
            <consortium name="The Broad Institute Genome Sequencing Center for Infectious Disease"/>
            <person name="Wu L."/>
            <person name="Ma J."/>
        </authorList>
    </citation>
    <scope>NUCLEOTIDE SEQUENCE [LARGE SCALE GENOMIC DNA]</scope>
    <source>
        <strain evidence="9">JCM 16545</strain>
    </source>
</reference>
<name>A0ABW5E5X0_9BACT</name>
<organism evidence="8 9">
    <name type="scientific">Rubritalea spongiae</name>
    <dbReference type="NCBI Taxonomy" id="430797"/>
    <lineage>
        <taxon>Bacteria</taxon>
        <taxon>Pseudomonadati</taxon>
        <taxon>Verrucomicrobiota</taxon>
        <taxon>Verrucomicrobiia</taxon>
        <taxon>Verrucomicrobiales</taxon>
        <taxon>Rubritaleaceae</taxon>
        <taxon>Rubritalea</taxon>
    </lineage>
</organism>
<dbReference type="InterPro" id="IPR044862">
    <property type="entry name" value="Pro_4_hyd_alph_FE2OG_OXY"/>
</dbReference>
<accession>A0ABW5E5X0</accession>
<dbReference type="PANTHER" id="PTHR12907">
    <property type="entry name" value="EGL NINE HOMOLOG-RELATED"/>
    <property type="match status" value="1"/>
</dbReference>
<dbReference type="RefSeq" id="WP_377093399.1">
    <property type="nucleotide sequence ID" value="NZ_JBHSJM010000001.1"/>
</dbReference>
<keyword evidence="2" id="KW-0479">Metal-binding</keyword>
<evidence type="ECO:0000256" key="1">
    <source>
        <dbReference type="ARBA" id="ARBA00001961"/>
    </source>
</evidence>
<evidence type="ECO:0000259" key="7">
    <source>
        <dbReference type="PROSITE" id="PS51471"/>
    </source>
</evidence>
<evidence type="ECO:0000256" key="2">
    <source>
        <dbReference type="ARBA" id="ARBA00022723"/>
    </source>
</evidence>
<keyword evidence="4" id="KW-0223">Dioxygenase</keyword>
<evidence type="ECO:0000256" key="5">
    <source>
        <dbReference type="ARBA" id="ARBA00023002"/>
    </source>
</evidence>
<dbReference type="InterPro" id="IPR005123">
    <property type="entry name" value="Oxoglu/Fe-dep_dioxygenase_dom"/>
</dbReference>
<dbReference type="PROSITE" id="PS51471">
    <property type="entry name" value="FE2OG_OXY"/>
    <property type="match status" value="1"/>
</dbReference>
<dbReference type="SMART" id="SM00702">
    <property type="entry name" value="P4Hc"/>
    <property type="match status" value="1"/>
</dbReference>
<evidence type="ECO:0000256" key="4">
    <source>
        <dbReference type="ARBA" id="ARBA00022964"/>
    </source>
</evidence>
<comment type="cofactor">
    <cofactor evidence="1">
        <name>L-ascorbate</name>
        <dbReference type="ChEBI" id="CHEBI:38290"/>
    </cofactor>
</comment>
<dbReference type="Gene3D" id="2.60.120.620">
    <property type="entry name" value="q2cbj1_9rhob like domain"/>
    <property type="match status" value="1"/>
</dbReference>
<keyword evidence="5" id="KW-0560">Oxidoreductase</keyword>
<evidence type="ECO:0000256" key="3">
    <source>
        <dbReference type="ARBA" id="ARBA00022896"/>
    </source>
</evidence>
<dbReference type="InterPro" id="IPR051559">
    <property type="entry name" value="HIF_prolyl_hydroxylases"/>
</dbReference>